<gene>
    <name evidence="1" type="ORF">C5Y93_15180</name>
</gene>
<comment type="caution">
    <text evidence="1">The sequence shown here is derived from an EMBL/GenBank/DDBJ whole genome shotgun (WGS) entry which is preliminary data.</text>
</comment>
<dbReference type="OrthoDB" id="262743at2"/>
<sequence>MKTAIIGWGSLLWDDRPQFDQHHGPWFYDGPRLRLEFSRISVRRQKALTLVLEEELGAVCPTAYCVSHREDVRQAMEDLSIREGAKPHEVGVWRKEATSDVPLLRPVPPVIEQWARQTDFDYVLWTWLPNNFQELSPGQVEFSLTAAAKHIRSLDAEGQAKAAEYIFRAPEFIQTPLRSELESADWFCRLWEQAKLKSS</sequence>
<name>A0A2S8GLI6_9BACT</name>
<reference evidence="1 2" key="1">
    <citation type="submission" date="2018-02" db="EMBL/GenBank/DDBJ databases">
        <title>Comparative genomes isolates from brazilian mangrove.</title>
        <authorList>
            <person name="Araujo J.E."/>
            <person name="Taketani R.G."/>
            <person name="Silva M.C.P."/>
            <person name="Loureco M.V."/>
            <person name="Andreote F.D."/>
        </authorList>
    </citation>
    <scope>NUCLEOTIDE SEQUENCE [LARGE SCALE GENOMIC DNA]</scope>
    <source>
        <strain evidence="1 2">Nap-Phe MGV</strain>
    </source>
</reference>
<dbReference type="RefSeq" id="WP_105336275.1">
    <property type="nucleotide sequence ID" value="NZ_PUHZ01000015.1"/>
</dbReference>
<protein>
    <submittedName>
        <fullName evidence="1">Uncharacterized protein</fullName>
    </submittedName>
</protein>
<dbReference type="Proteomes" id="UP000237819">
    <property type="component" value="Unassembled WGS sequence"/>
</dbReference>
<proteinExistence type="predicted"/>
<accession>A0A2S8GLI6</accession>
<evidence type="ECO:0000313" key="2">
    <source>
        <dbReference type="Proteomes" id="UP000237819"/>
    </source>
</evidence>
<evidence type="ECO:0000313" key="1">
    <source>
        <dbReference type="EMBL" id="PQO45295.1"/>
    </source>
</evidence>
<organism evidence="1 2">
    <name type="scientific">Blastopirellula marina</name>
    <dbReference type="NCBI Taxonomy" id="124"/>
    <lineage>
        <taxon>Bacteria</taxon>
        <taxon>Pseudomonadati</taxon>
        <taxon>Planctomycetota</taxon>
        <taxon>Planctomycetia</taxon>
        <taxon>Pirellulales</taxon>
        <taxon>Pirellulaceae</taxon>
        <taxon>Blastopirellula</taxon>
    </lineage>
</organism>
<dbReference type="EMBL" id="PUHZ01000015">
    <property type="protein sequence ID" value="PQO45295.1"/>
    <property type="molecule type" value="Genomic_DNA"/>
</dbReference>
<dbReference type="AlphaFoldDB" id="A0A2S8GLI6"/>